<reference evidence="6 7" key="1">
    <citation type="submission" date="2022-03" db="EMBL/GenBank/DDBJ databases">
        <authorList>
            <person name="Nunn A."/>
            <person name="Chopra R."/>
            <person name="Nunn A."/>
            <person name="Contreras Garrido A."/>
        </authorList>
    </citation>
    <scope>NUCLEOTIDE SEQUENCE [LARGE SCALE GENOMIC DNA]</scope>
</reference>
<keyword evidence="3" id="KW-0378">Hydrolase</keyword>
<dbReference type="Proteomes" id="UP000836841">
    <property type="component" value="Chromosome 1"/>
</dbReference>
<comment type="similarity">
    <text evidence="1">Belongs to the 'GDSL' lipolytic enzyme family.</text>
</comment>
<sequence length="1534" mass="171522">MKWSKKDYKKSLTDDDDSSSPMASPLLKKLIILNFLNFLSSTIIVDSSEPQCRHYTSIISFGDSVADTGNYVHLSDVNHPPQAAFLPYGETFFHSPSDRYSDGRLIIDFIAEFLGLPYVPPYFGSQNVSFEQGINFAVYGATALDRSFLVEKGIESEITNVSLSVQLNIFKQILPNLCASSSRDCREMLRGSLILMGEIGGNDYDYLFLEGKSITEIKELVPLVIRAISSAIMNLIDLGGKTFLVPGNSPIGCFSAHLTLFQTAKEEEYDPLTGCLTWLNEFGEYHNVQLKAELKRLQKLYPHVNIVYADYYNSLYRFFKEPAKYGFKNRPLVACCGAGGQYNFTIYQQCGYGGVSYCQNPSEYVNWDGFHFTEATHQKMAHDILNGPYATPTFDWSCLGSASKLILSFLLLFSSITIVASSEPLCRNYKSIISFGDSIADTGSYVHLADVNHLPQAAFLPYGETFFHSPSGRYSDGRLIIDFIAEFLGLPYVPPYFASQNVSFEQGINFAVYGATALDRAFLMETGIESDFTNVSLSVQLNIFKQILPNLCASSSRDCRKMLGDSLILMGEIGGNDFNYPFFEGKSINEIKELVPLVIKAISSAIVDLIDLGGKSFLVPGNFPLGCFPAYLTLFQTANEEEHDPFTGCMPRLNEFGEHHNEQLKTELKRLQKLYPHANIIYADYYNSMYRFFQEPAKYGFKNRPLGACCGVGGKYNFTVNEECGKRGVSYCQDPSEYVNWDGYHLTEATHKNMAHGLLNGPYATPAFDWSCLGSGTKKEEKVHRRLSLAMAFPLKKLIILSFLLIFSSTIIAASSETPCRYYNSIISFGDSYSDTGNYLYLCDVNHPPPAAFLPYGETFFHHPSGRNSDGRLIIDFIAEYLGLPYVPPYFGSQNVSFEKGINFAVYGATALDGAVLAEKGIGSELTNVSLSVQLNIFKQILPNLCASSSRDCREMLGDSLILMGQIGSNDYYYPLFQGKSISEFRDIVPLVIKAISSAIVDLINLGGKAFLVPGLDPLGCYPPYLTLFQTGKKEEYDPLTGCLTWLNEFGEYHNVQLKTELRRLRKLYPHVNIIYADYYNSLYRFFKEPAKYGFKNRPLVACCGVGECGYRGVSYCQNPSEYVNWDGYHLTEATHQKLVYGILNGPYATPAFDWSCPGSPSVDKEYFFSKPPCRHYKSIISFGDSSADTGNFIRLSDVNHPPQGAFLPYGETFFHSSTGRYSDGRLIIDFIAEFLGLPYVPPYFGSQNVSLENGINFAVYGATALDRAFLVEKGIVSDFTNVSLSVQLNIFKQILPNLCASPSRDCREMLGDSLILMGEIGVNDYNYPLCEGKSINDIKELVPLVTKAISSAIVDLVDLGGKTFLVPGNFPLGCYPSYLTLFQTTEEEELDPFTGCLPWLNEFGEHHNEQLKKELKRLQKLYPHVSIIYADYYNSMYRFFQEPAKYGFKNRPLGACCGVGGKYNFTVNKECGYRGVSYCQNTSEYVNWDGYHLTEATHQKMAHGLLNGPYATPAFDWSCLGSASPDKEYPFSI</sequence>
<keyword evidence="2" id="KW-0732">Signal</keyword>
<dbReference type="InterPro" id="IPR001087">
    <property type="entry name" value="GDSL"/>
</dbReference>
<organism evidence="6 7">
    <name type="scientific">Thlaspi arvense</name>
    <name type="common">Field penny-cress</name>
    <dbReference type="NCBI Taxonomy" id="13288"/>
    <lineage>
        <taxon>Eukaryota</taxon>
        <taxon>Viridiplantae</taxon>
        <taxon>Streptophyta</taxon>
        <taxon>Embryophyta</taxon>
        <taxon>Tracheophyta</taxon>
        <taxon>Spermatophyta</taxon>
        <taxon>Magnoliopsida</taxon>
        <taxon>eudicotyledons</taxon>
        <taxon>Gunneridae</taxon>
        <taxon>Pentapetalae</taxon>
        <taxon>rosids</taxon>
        <taxon>malvids</taxon>
        <taxon>Brassicales</taxon>
        <taxon>Brassicaceae</taxon>
        <taxon>Thlaspideae</taxon>
        <taxon>Thlaspi</taxon>
    </lineage>
</organism>
<keyword evidence="4" id="KW-0325">Glycoprotein</keyword>
<dbReference type="CDD" id="cd01837">
    <property type="entry name" value="SGNH_plant_lipase_like"/>
    <property type="match status" value="4"/>
</dbReference>
<evidence type="ECO:0000313" key="6">
    <source>
        <dbReference type="EMBL" id="CAH2034207.1"/>
    </source>
</evidence>
<evidence type="ECO:0000256" key="3">
    <source>
        <dbReference type="ARBA" id="ARBA00022801"/>
    </source>
</evidence>
<dbReference type="GO" id="GO:0016788">
    <property type="term" value="F:hydrolase activity, acting on ester bonds"/>
    <property type="evidence" value="ECO:0007669"/>
    <property type="project" value="InterPro"/>
</dbReference>
<feature type="compositionally biased region" description="Basic and acidic residues" evidence="5">
    <location>
        <begin position="1"/>
        <end position="13"/>
    </location>
</feature>
<protein>
    <recommendedName>
        <fullName evidence="8">GDSL esterase/lipase</fullName>
    </recommendedName>
</protein>
<evidence type="ECO:0000256" key="5">
    <source>
        <dbReference type="SAM" id="MobiDB-lite"/>
    </source>
</evidence>
<feature type="region of interest" description="Disordered" evidence="5">
    <location>
        <begin position="1"/>
        <end position="21"/>
    </location>
</feature>
<dbReference type="PANTHER" id="PTHR22835:SF522">
    <property type="entry name" value="SINAPINE ESTERASE"/>
    <property type="match status" value="1"/>
</dbReference>
<evidence type="ECO:0000256" key="2">
    <source>
        <dbReference type="ARBA" id="ARBA00022729"/>
    </source>
</evidence>
<evidence type="ECO:0000256" key="1">
    <source>
        <dbReference type="ARBA" id="ARBA00008668"/>
    </source>
</evidence>
<gene>
    <name evidence="6" type="ORF">TAV2_LOCUS2312</name>
</gene>
<name>A0AAU9R6W0_THLAR</name>
<dbReference type="Pfam" id="PF00657">
    <property type="entry name" value="Lipase_GDSL"/>
    <property type="match status" value="4"/>
</dbReference>
<evidence type="ECO:0008006" key="8">
    <source>
        <dbReference type="Google" id="ProtNLM"/>
    </source>
</evidence>
<dbReference type="Gene3D" id="3.40.50.1110">
    <property type="entry name" value="SGNH hydrolase"/>
    <property type="match status" value="4"/>
</dbReference>
<keyword evidence="7" id="KW-1185">Reference proteome</keyword>
<dbReference type="InterPro" id="IPR036514">
    <property type="entry name" value="SGNH_hydro_sf"/>
</dbReference>
<proteinExistence type="inferred from homology"/>
<dbReference type="FunFam" id="3.40.50.1110:FF:000003">
    <property type="entry name" value="GDSL esterase/lipase APG"/>
    <property type="match status" value="3"/>
</dbReference>
<dbReference type="EMBL" id="OU466857">
    <property type="protein sequence ID" value="CAH2034207.1"/>
    <property type="molecule type" value="Genomic_DNA"/>
</dbReference>
<dbReference type="PANTHER" id="PTHR22835">
    <property type="entry name" value="ZINC FINGER FYVE DOMAIN CONTAINING PROTEIN"/>
    <property type="match status" value="1"/>
</dbReference>
<dbReference type="SUPFAM" id="SSF52266">
    <property type="entry name" value="SGNH hydrolase"/>
    <property type="match status" value="3"/>
</dbReference>
<dbReference type="InterPro" id="IPR035669">
    <property type="entry name" value="SGNH_plant_lipase-like"/>
</dbReference>
<evidence type="ECO:0000256" key="4">
    <source>
        <dbReference type="ARBA" id="ARBA00023180"/>
    </source>
</evidence>
<evidence type="ECO:0000313" key="7">
    <source>
        <dbReference type="Proteomes" id="UP000836841"/>
    </source>
</evidence>
<accession>A0AAU9R6W0</accession>